<evidence type="ECO:0000313" key="2">
    <source>
        <dbReference type="Proteomes" id="UP000025227"/>
    </source>
</evidence>
<evidence type="ECO:0000256" key="1">
    <source>
        <dbReference type="SAM" id="MobiDB-lite"/>
    </source>
</evidence>
<dbReference type="WBParaSite" id="HCON_00144680-00001">
    <property type="protein sequence ID" value="HCON_00144680-00001"/>
    <property type="gene ID" value="HCON_00144680"/>
</dbReference>
<feature type="region of interest" description="Disordered" evidence="1">
    <location>
        <begin position="1"/>
        <end position="22"/>
    </location>
</feature>
<name>A0A7I4YU47_HAECO</name>
<evidence type="ECO:0000313" key="3">
    <source>
        <dbReference type="WBParaSite" id="HCON_00144680-00001"/>
    </source>
</evidence>
<feature type="region of interest" description="Disordered" evidence="1">
    <location>
        <begin position="50"/>
        <end position="85"/>
    </location>
</feature>
<sequence>MTERATNDLPKEHNMSISLNGQPPKFEFIRRVPGNGQNFPYNLIHTYRQTDRQANRQTERQTERHTRERGTLQSTQLGSNFREFF</sequence>
<dbReference type="Proteomes" id="UP000025227">
    <property type="component" value="Unplaced"/>
</dbReference>
<protein>
    <submittedName>
        <fullName evidence="3">Uncharacterized protein</fullName>
    </submittedName>
</protein>
<accession>A0A7I4YU47</accession>
<feature type="compositionally biased region" description="Basic and acidic residues" evidence="1">
    <location>
        <begin position="50"/>
        <end position="70"/>
    </location>
</feature>
<proteinExistence type="predicted"/>
<dbReference type="AlphaFoldDB" id="A0A7I4YU47"/>
<organism evidence="2 3">
    <name type="scientific">Haemonchus contortus</name>
    <name type="common">Barber pole worm</name>
    <dbReference type="NCBI Taxonomy" id="6289"/>
    <lineage>
        <taxon>Eukaryota</taxon>
        <taxon>Metazoa</taxon>
        <taxon>Ecdysozoa</taxon>
        <taxon>Nematoda</taxon>
        <taxon>Chromadorea</taxon>
        <taxon>Rhabditida</taxon>
        <taxon>Rhabditina</taxon>
        <taxon>Rhabditomorpha</taxon>
        <taxon>Strongyloidea</taxon>
        <taxon>Trichostrongylidae</taxon>
        <taxon>Haemonchus</taxon>
    </lineage>
</organism>
<feature type="compositionally biased region" description="Basic and acidic residues" evidence="1">
    <location>
        <begin position="1"/>
        <end position="14"/>
    </location>
</feature>
<keyword evidence="2" id="KW-1185">Reference proteome</keyword>
<reference evidence="3" key="1">
    <citation type="submission" date="2020-12" db="UniProtKB">
        <authorList>
            <consortium name="WormBaseParasite"/>
        </authorList>
    </citation>
    <scope>IDENTIFICATION</scope>
    <source>
        <strain evidence="3">MHco3</strain>
    </source>
</reference>